<dbReference type="AlphaFoldDB" id="A0A151GNY1"/>
<dbReference type="EMBL" id="LAYC01000002">
    <property type="protein sequence ID" value="KYK58815.1"/>
    <property type="molecule type" value="Genomic_DNA"/>
</dbReference>
<evidence type="ECO:0000313" key="2">
    <source>
        <dbReference type="EMBL" id="KYK58815.1"/>
    </source>
</evidence>
<feature type="region of interest" description="Disordered" evidence="1">
    <location>
        <begin position="1"/>
        <end position="84"/>
    </location>
</feature>
<dbReference type="InParanoid" id="A0A151GNY1"/>
<name>A0A151GNY1_DRECN</name>
<dbReference type="Proteomes" id="UP000076580">
    <property type="component" value="Chromosome 02"/>
</dbReference>
<dbReference type="STRING" id="98403.A0A151GNY1"/>
<keyword evidence="3" id="KW-1185">Reference proteome</keyword>
<reference evidence="2 3" key="1">
    <citation type="journal article" date="2016" name="Sci. Rep.">
        <title>Insights into Adaptations to a Near-Obligate Nematode Endoparasitic Lifestyle from the Finished Genome of Drechmeria coniospora.</title>
        <authorList>
            <person name="Zhang L."/>
            <person name="Zhou Z."/>
            <person name="Guo Q."/>
            <person name="Fokkens L."/>
            <person name="Miskei M."/>
            <person name="Pocsi I."/>
            <person name="Zhang W."/>
            <person name="Chen M."/>
            <person name="Wang L."/>
            <person name="Sun Y."/>
            <person name="Donzelli B.G."/>
            <person name="Gibson D.M."/>
            <person name="Nelson D.R."/>
            <person name="Luo J.G."/>
            <person name="Rep M."/>
            <person name="Liu H."/>
            <person name="Yang S."/>
            <person name="Wang J."/>
            <person name="Krasnoff S.B."/>
            <person name="Xu Y."/>
            <person name="Molnar I."/>
            <person name="Lin M."/>
        </authorList>
    </citation>
    <scope>NUCLEOTIDE SEQUENCE [LARGE SCALE GENOMIC DNA]</scope>
    <source>
        <strain evidence="2 3">ARSEF 6962</strain>
    </source>
</reference>
<dbReference type="RefSeq" id="XP_040658167.1">
    <property type="nucleotide sequence ID" value="XM_040803134.1"/>
</dbReference>
<accession>A0A151GNY1</accession>
<protein>
    <submittedName>
        <fullName evidence="2">Uncharacterized protein</fullName>
    </submittedName>
</protein>
<sequence length="615" mass="66255">MNLLRELVTDLDAKVPLSSLHQTLKGPSTETQDDANAVEKEEAQENGQADGSKETKGNGKAGTDSGEEAAQPIQGNEDEGTAVREPHCKRGLECRPYGQGERAAAGEELTVVVEKASAKHFETLASQHKLTSVVESTFQKSIPEFRKDTLGYHNGHPAFAEEPSLLNGKVLASAGKSLAMIGAGAYAYSVMEVMVKNASTIDRVAALTSIVPLVGCGASLVEHVAEGGTGQGEIPEYLDNALCAIGDTLLFTPLAPIGVAIQVSRFLLTLTKALDGYMSEPSQAKAARDGAWQTFLQDHMYRRLSSVELGTKVYNVLAVESLVLLSEGAHTMGILEAGRQGALDRTGNFTEKELLSTFFRNAKGEVEKGISDEMAEAQRRVLLKLVQDALDKHEAASLRALASQYNRAFLRDKLASSSERIKRFIRNDRLPMPNPLVIAYLIGQSTGKTAKLPPLSPASPSDADEALTPPRAEESSTVGHLHPLTLHLADYLQRKQPSLSKEAADDIIRRQAHAVMDFLQGKGDMEDVAKASPELSLSVVHEFSILVSMKLGRLFQYWKPSSTGDFAYFPNSAREGPGIVESALGAARGLVSDFTKAYCGTPILKDLMLGCDYFG</sequence>
<evidence type="ECO:0000256" key="1">
    <source>
        <dbReference type="SAM" id="MobiDB-lite"/>
    </source>
</evidence>
<gene>
    <name evidence="2" type="ORF">DCS_05833</name>
</gene>
<proteinExistence type="predicted"/>
<feature type="region of interest" description="Disordered" evidence="1">
    <location>
        <begin position="451"/>
        <end position="478"/>
    </location>
</feature>
<comment type="caution">
    <text evidence="2">The sequence shown here is derived from an EMBL/GenBank/DDBJ whole genome shotgun (WGS) entry which is preliminary data.</text>
</comment>
<feature type="compositionally biased region" description="Polar residues" evidence="1">
    <location>
        <begin position="19"/>
        <end position="30"/>
    </location>
</feature>
<organism evidence="2 3">
    <name type="scientific">Drechmeria coniospora</name>
    <name type="common">Nematophagous fungus</name>
    <name type="synonym">Meria coniospora</name>
    <dbReference type="NCBI Taxonomy" id="98403"/>
    <lineage>
        <taxon>Eukaryota</taxon>
        <taxon>Fungi</taxon>
        <taxon>Dikarya</taxon>
        <taxon>Ascomycota</taxon>
        <taxon>Pezizomycotina</taxon>
        <taxon>Sordariomycetes</taxon>
        <taxon>Hypocreomycetidae</taxon>
        <taxon>Hypocreales</taxon>
        <taxon>Ophiocordycipitaceae</taxon>
        <taxon>Drechmeria</taxon>
    </lineage>
</organism>
<dbReference type="GeneID" id="63718476"/>
<evidence type="ECO:0000313" key="3">
    <source>
        <dbReference type="Proteomes" id="UP000076580"/>
    </source>
</evidence>